<feature type="transmembrane region" description="Helical" evidence="1">
    <location>
        <begin position="12"/>
        <end position="29"/>
    </location>
</feature>
<sequence length="67" mass="7726">MNDLKSALNRAGWLDLIFIVPMFLLFSYLPTYNFWSILVNVIVVVFFAIGLAMAFHIVADFLKKKND</sequence>
<reference evidence="3" key="1">
    <citation type="journal article" date="2019" name="Int. J. Syst. Evol. Microbiol.">
        <title>The Global Catalogue of Microorganisms (GCM) 10K type strain sequencing project: providing services to taxonomists for standard genome sequencing and annotation.</title>
        <authorList>
            <consortium name="The Broad Institute Genomics Platform"/>
            <consortium name="The Broad Institute Genome Sequencing Center for Infectious Disease"/>
            <person name="Wu L."/>
            <person name="Ma J."/>
        </authorList>
    </citation>
    <scope>NUCLEOTIDE SEQUENCE [LARGE SCALE GENOMIC DNA]</scope>
    <source>
        <strain evidence="3">TISTR 1535</strain>
    </source>
</reference>
<accession>A0ABW5V6N3</accession>
<dbReference type="Pfam" id="PF19470">
    <property type="entry name" value="DUF6007"/>
    <property type="match status" value="1"/>
</dbReference>
<keyword evidence="3" id="KW-1185">Reference proteome</keyword>
<dbReference type="Proteomes" id="UP001597502">
    <property type="component" value="Unassembled WGS sequence"/>
</dbReference>
<feature type="transmembrane region" description="Helical" evidence="1">
    <location>
        <begin position="35"/>
        <end position="59"/>
    </location>
</feature>
<organism evidence="2 3">
    <name type="scientific">Lentibacillus juripiscarius</name>
    <dbReference type="NCBI Taxonomy" id="257446"/>
    <lineage>
        <taxon>Bacteria</taxon>
        <taxon>Bacillati</taxon>
        <taxon>Bacillota</taxon>
        <taxon>Bacilli</taxon>
        <taxon>Bacillales</taxon>
        <taxon>Bacillaceae</taxon>
        <taxon>Lentibacillus</taxon>
    </lineage>
</organism>
<evidence type="ECO:0000313" key="3">
    <source>
        <dbReference type="Proteomes" id="UP001597502"/>
    </source>
</evidence>
<dbReference type="RefSeq" id="WP_382391708.1">
    <property type="nucleotide sequence ID" value="NZ_JBHUNA010000008.1"/>
</dbReference>
<keyword evidence="1" id="KW-1133">Transmembrane helix</keyword>
<proteinExistence type="predicted"/>
<evidence type="ECO:0000313" key="2">
    <source>
        <dbReference type="EMBL" id="MFD2760327.1"/>
    </source>
</evidence>
<name>A0ABW5V6N3_9BACI</name>
<protein>
    <submittedName>
        <fullName evidence="2">DUF6007 family protein</fullName>
    </submittedName>
</protein>
<evidence type="ECO:0000256" key="1">
    <source>
        <dbReference type="SAM" id="Phobius"/>
    </source>
</evidence>
<dbReference type="EMBL" id="JBHUNA010000008">
    <property type="protein sequence ID" value="MFD2760327.1"/>
    <property type="molecule type" value="Genomic_DNA"/>
</dbReference>
<gene>
    <name evidence="2" type="ORF">ACFSUO_04980</name>
</gene>
<keyword evidence="1" id="KW-0472">Membrane</keyword>
<comment type="caution">
    <text evidence="2">The sequence shown here is derived from an EMBL/GenBank/DDBJ whole genome shotgun (WGS) entry which is preliminary data.</text>
</comment>
<keyword evidence="1" id="KW-0812">Transmembrane</keyword>
<dbReference type="InterPro" id="IPR046049">
    <property type="entry name" value="DUF6007"/>
</dbReference>